<evidence type="ECO:0008006" key="4">
    <source>
        <dbReference type="Google" id="ProtNLM"/>
    </source>
</evidence>
<protein>
    <recommendedName>
        <fullName evidence="4">Secreted protein</fullName>
    </recommendedName>
</protein>
<evidence type="ECO:0000313" key="2">
    <source>
        <dbReference type="EMBL" id="PTX58472.1"/>
    </source>
</evidence>
<sequence>MSSVYKKRMKLLSLMIALTLFFIQNQEADTAHAHGADGEPPVETVKETAKKVVRSLLNPGE</sequence>
<evidence type="ECO:0000313" key="3">
    <source>
        <dbReference type="Proteomes" id="UP000244240"/>
    </source>
</evidence>
<accession>A0A2T6BR00</accession>
<organism evidence="2 3">
    <name type="scientific">Melghirimyces profundicolus</name>
    <dbReference type="NCBI Taxonomy" id="1242148"/>
    <lineage>
        <taxon>Bacteria</taxon>
        <taxon>Bacillati</taxon>
        <taxon>Bacillota</taxon>
        <taxon>Bacilli</taxon>
        <taxon>Bacillales</taxon>
        <taxon>Thermoactinomycetaceae</taxon>
        <taxon>Melghirimyces</taxon>
    </lineage>
</organism>
<dbReference type="RefSeq" id="WP_108024453.1">
    <property type="nucleotide sequence ID" value="NZ_QBKR01000016.1"/>
</dbReference>
<dbReference type="AlphaFoldDB" id="A0A2T6BR00"/>
<name>A0A2T6BR00_9BACL</name>
<proteinExistence type="predicted"/>
<keyword evidence="3" id="KW-1185">Reference proteome</keyword>
<reference evidence="2 3" key="1">
    <citation type="submission" date="2018-04" db="EMBL/GenBank/DDBJ databases">
        <title>Genomic Encyclopedia of Archaeal and Bacterial Type Strains, Phase II (KMG-II): from individual species to whole genera.</title>
        <authorList>
            <person name="Goeker M."/>
        </authorList>
    </citation>
    <scope>NUCLEOTIDE SEQUENCE [LARGE SCALE GENOMIC DNA]</scope>
    <source>
        <strain evidence="2 3">DSM 45787</strain>
    </source>
</reference>
<keyword evidence="1" id="KW-0732">Signal</keyword>
<comment type="caution">
    <text evidence="2">The sequence shown here is derived from an EMBL/GenBank/DDBJ whole genome shotgun (WGS) entry which is preliminary data.</text>
</comment>
<dbReference type="Proteomes" id="UP000244240">
    <property type="component" value="Unassembled WGS sequence"/>
</dbReference>
<feature type="signal peptide" evidence="1">
    <location>
        <begin position="1"/>
        <end position="28"/>
    </location>
</feature>
<gene>
    <name evidence="2" type="ORF">C8P63_11659</name>
</gene>
<evidence type="ECO:0000256" key="1">
    <source>
        <dbReference type="SAM" id="SignalP"/>
    </source>
</evidence>
<dbReference type="EMBL" id="QBKR01000016">
    <property type="protein sequence ID" value="PTX58472.1"/>
    <property type="molecule type" value="Genomic_DNA"/>
</dbReference>
<feature type="chain" id="PRO_5039539216" description="Secreted protein" evidence="1">
    <location>
        <begin position="29"/>
        <end position="61"/>
    </location>
</feature>